<dbReference type="RefSeq" id="WP_257315278.1">
    <property type="nucleotide sequence ID" value="NZ_JANFDG010000011.1"/>
</dbReference>
<protein>
    <submittedName>
        <fullName evidence="3">Ldh family oxidoreductase</fullName>
    </submittedName>
</protein>
<dbReference type="InterPro" id="IPR036111">
    <property type="entry name" value="Mal/L-sulfo/L-lacto_DH-like_sf"/>
</dbReference>
<dbReference type="InterPro" id="IPR043144">
    <property type="entry name" value="Mal/L-sulf/L-lact_DH-like_ah"/>
</dbReference>
<dbReference type="SUPFAM" id="SSF89733">
    <property type="entry name" value="L-sulfolactate dehydrogenase-like"/>
    <property type="match status" value="1"/>
</dbReference>
<evidence type="ECO:0000313" key="3">
    <source>
        <dbReference type="EMBL" id="MFC3074348.1"/>
    </source>
</evidence>
<accession>A0ABV7DJB8</accession>
<dbReference type="EMBL" id="JBHRSP010000023">
    <property type="protein sequence ID" value="MFC3074348.1"/>
    <property type="molecule type" value="Genomic_DNA"/>
</dbReference>
<proteinExistence type="inferred from homology"/>
<comment type="similarity">
    <text evidence="1">Belongs to the LDH2/MDH2 oxidoreductase family.</text>
</comment>
<evidence type="ECO:0000256" key="2">
    <source>
        <dbReference type="ARBA" id="ARBA00023002"/>
    </source>
</evidence>
<comment type="caution">
    <text evidence="3">The sequence shown here is derived from an EMBL/GenBank/DDBJ whole genome shotgun (WGS) entry which is preliminary data.</text>
</comment>
<evidence type="ECO:0000256" key="1">
    <source>
        <dbReference type="ARBA" id="ARBA00006056"/>
    </source>
</evidence>
<dbReference type="InterPro" id="IPR003767">
    <property type="entry name" value="Malate/L-lactate_DH-like"/>
</dbReference>
<keyword evidence="4" id="KW-1185">Reference proteome</keyword>
<dbReference type="PANTHER" id="PTHR11091">
    <property type="entry name" value="OXIDOREDUCTASE-RELATED"/>
    <property type="match status" value="1"/>
</dbReference>
<keyword evidence="2" id="KW-0560">Oxidoreductase</keyword>
<name>A0ABV7DJB8_9HYPH</name>
<dbReference type="Gene3D" id="3.30.1370.60">
    <property type="entry name" value="Hypothetical oxidoreductase yiak, domain 2"/>
    <property type="match status" value="1"/>
</dbReference>
<dbReference type="InterPro" id="IPR043143">
    <property type="entry name" value="Mal/L-sulf/L-lact_DH-like_NADP"/>
</dbReference>
<sequence length="334" mass="34061">MADAIELSPAEAEDLALRACRGAGADEPTARALVDATLSAARFGPATLGFPHMVDYLNSFREGRINGTPAPALARPFPAMLASDADGGIAQLGFDLAFGDIVAAARSFGIALFTQTNSYTAGELGYYVRRLAAEGLVGLAATNANAMVVSKPGGPAVYSTNPLAFGFPLGENALPMIIDQASSATAFVNIVAAAAEGRPIPTGWAVDETGADTDDPEKALRGALLPFGGRKGGNVALLVEMLSAGLSGGPWSLDTPDFRSGSVRPAVGLTVLAMMPGAPEEGRIARAAEQARRLAGLGVFIPGVSETESLPAASKPLTMPESVHAAIRRFAGAA</sequence>
<dbReference type="Pfam" id="PF02615">
    <property type="entry name" value="Ldh_2"/>
    <property type="match status" value="1"/>
</dbReference>
<evidence type="ECO:0000313" key="4">
    <source>
        <dbReference type="Proteomes" id="UP001595377"/>
    </source>
</evidence>
<gene>
    <name evidence="3" type="ORF">ACFOHH_14650</name>
</gene>
<dbReference type="Gene3D" id="1.10.1530.10">
    <property type="match status" value="1"/>
</dbReference>
<dbReference type="PANTHER" id="PTHR11091:SF0">
    <property type="entry name" value="MALATE DEHYDROGENASE"/>
    <property type="match status" value="1"/>
</dbReference>
<organism evidence="3 4">
    <name type="scientific">Shinella pollutisoli</name>
    <dbReference type="NCBI Taxonomy" id="2250594"/>
    <lineage>
        <taxon>Bacteria</taxon>
        <taxon>Pseudomonadati</taxon>
        <taxon>Pseudomonadota</taxon>
        <taxon>Alphaproteobacteria</taxon>
        <taxon>Hyphomicrobiales</taxon>
        <taxon>Rhizobiaceae</taxon>
        <taxon>Shinella</taxon>
    </lineage>
</organism>
<dbReference type="Proteomes" id="UP001595377">
    <property type="component" value="Unassembled WGS sequence"/>
</dbReference>
<reference evidence="4" key="1">
    <citation type="journal article" date="2019" name="Int. J. Syst. Evol. Microbiol.">
        <title>The Global Catalogue of Microorganisms (GCM) 10K type strain sequencing project: providing services to taxonomists for standard genome sequencing and annotation.</title>
        <authorList>
            <consortium name="The Broad Institute Genomics Platform"/>
            <consortium name="The Broad Institute Genome Sequencing Center for Infectious Disease"/>
            <person name="Wu L."/>
            <person name="Ma J."/>
        </authorList>
    </citation>
    <scope>NUCLEOTIDE SEQUENCE [LARGE SCALE GENOMIC DNA]</scope>
    <source>
        <strain evidence="4">KCTC 52677</strain>
    </source>
</reference>